<organism evidence="2 3">
    <name type="scientific">Habropoda laboriosa</name>
    <dbReference type="NCBI Taxonomy" id="597456"/>
    <lineage>
        <taxon>Eukaryota</taxon>
        <taxon>Metazoa</taxon>
        <taxon>Ecdysozoa</taxon>
        <taxon>Arthropoda</taxon>
        <taxon>Hexapoda</taxon>
        <taxon>Insecta</taxon>
        <taxon>Pterygota</taxon>
        <taxon>Neoptera</taxon>
        <taxon>Endopterygota</taxon>
        <taxon>Hymenoptera</taxon>
        <taxon>Apocrita</taxon>
        <taxon>Aculeata</taxon>
        <taxon>Apoidea</taxon>
        <taxon>Anthophila</taxon>
        <taxon>Apidae</taxon>
        <taxon>Habropoda</taxon>
    </lineage>
</organism>
<evidence type="ECO:0000313" key="3">
    <source>
        <dbReference type="Proteomes" id="UP000053825"/>
    </source>
</evidence>
<feature type="compositionally biased region" description="Polar residues" evidence="1">
    <location>
        <begin position="380"/>
        <end position="394"/>
    </location>
</feature>
<accession>A0A0L7R3W7</accession>
<gene>
    <name evidence="2" type="ORF">WH47_00513</name>
</gene>
<protein>
    <submittedName>
        <fullName evidence="2">Uncharacterized protein</fullName>
    </submittedName>
</protein>
<proteinExistence type="predicted"/>
<dbReference type="STRING" id="597456.A0A0L7R3W7"/>
<feature type="region of interest" description="Disordered" evidence="1">
    <location>
        <begin position="286"/>
        <end position="394"/>
    </location>
</feature>
<name>A0A0L7R3W7_9HYME</name>
<feature type="compositionally biased region" description="Low complexity" evidence="1">
    <location>
        <begin position="357"/>
        <end position="367"/>
    </location>
</feature>
<sequence>MLGCTCRGVLALPYTVVEYGVTLLGFTFGVIEDWFQLWLTYSLFNLCVIQSRQTRIETRPLCYKPFSTENSPYLRERNVKQNPEKHRETEKNEEILVPVPVNPAKLALENATNEDREQRHSSRDESTSVTGTTFEYCRGLSAGSLDTLTSICQTSSNVDVPGYEPLSSSKSQEKMDIVDDERVEATSNDKKLISRSSPAIHVSVARSDTFVREEEEKKMSKIADSQENDATICEDKMKSQKFLKKIESLRESVLTVLSKVDDVKEEVCPQSRRHIRRLSAVGVSGINRITSMKRPTQPPKLRRSSTGLPGTPTSSKYNATLPVNKMEGSARRKSISTTTSIQTRPAKLSPNRSPVITSTASKKSTSSGDRPAKNPKYAHIQSTIPKVSVSSKKT</sequence>
<keyword evidence="3" id="KW-1185">Reference proteome</keyword>
<dbReference type="AlphaFoldDB" id="A0A0L7R3W7"/>
<evidence type="ECO:0000313" key="2">
    <source>
        <dbReference type="EMBL" id="KOC65543.1"/>
    </source>
</evidence>
<evidence type="ECO:0000256" key="1">
    <source>
        <dbReference type="SAM" id="MobiDB-lite"/>
    </source>
</evidence>
<dbReference type="EMBL" id="KQ414661">
    <property type="protein sequence ID" value="KOC65543.1"/>
    <property type="molecule type" value="Genomic_DNA"/>
</dbReference>
<dbReference type="Proteomes" id="UP000053825">
    <property type="component" value="Unassembled WGS sequence"/>
</dbReference>
<reference evidence="2 3" key="1">
    <citation type="submission" date="2015-07" db="EMBL/GenBank/DDBJ databases">
        <title>The genome of Habropoda laboriosa.</title>
        <authorList>
            <person name="Pan H."/>
            <person name="Kapheim K."/>
        </authorList>
    </citation>
    <scope>NUCLEOTIDE SEQUENCE [LARGE SCALE GENOMIC DNA]</scope>
    <source>
        <strain evidence="2">0110345459</strain>
    </source>
</reference>
<feature type="compositionally biased region" description="Low complexity" evidence="1">
    <location>
        <begin position="304"/>
        <end position="315"/>
    </location>
</feature>